<dbReference type="Proteomes" id="UP000825179">
    <property type="component" value="Chromosome"/>
</dbReference>
<evidence type="ECO:0000256" key="4">
    <source>
        <dbReference type="ARBA" id="ARBA00022801"/>
    </source>
</evidence>
<feature type="active site" description="Charge relay system" evidence="6">
    <location>
        <position position="297"/>
    </location>
</feature>
<gene>
    <name evidence="8" type="ORF">HUR95_09535</name>
</gene>
<dbReference type="CDD" id="cd07477">
    <property type="entry name" value="Peptidases_S8_Subtilisin_subset"/>
    <property type="match status" value="1"/>
</dbReference>
<keyword evidence="2 6" id="KW-0645">Protease</keyword>
<proteinExistence type="inferred from homology"/>
<dbReference type="InterPro" id="IPR015500">
    <property type="entry name" value="Peptidase_S8_subtilisin-rel"/>
</dbReference>
<organism evidence="8 9">
    <name type="scientific">Caldalkalibacillus thermarum (strain TA2.A1)</name>
    <dbReference type="NCBI Taxonomy" id="986075"/>
    <lineage>
        <taxon>Bacteria</taxon>
        <taxon>Bacillati</taxon>
        <taxon>Bacillota</taxon>
        <taxon>Bacilli</taxon>
        <taxon>Bacillales</taxon>
        <taxon>Bacillaceae</taxon>
        <taxon>Caldalkalibacillus</taxon>
    </lineage>
</organism>
<dbReference type="AlphaFoldDB" id="A0A8X8I7Z1"/>
<keyword evidence="4 6" id="KW-0378">Hydrolase</keyword>
<dbReference type="InterPro" id="IPR034202">
    <property type="entry name" value="Subtilisin_Carlsberg-like"/>
</dbReference>
<dbReference type="EMBL" id="CP082237">
    <property type="protein sequence ID" value="QZT32639.1"/>
    <property type="molecule type" value="Genomic_DNA"/>
</dbReference>
<dbReference type="SUPFAM" id="SSF52743">
    <property type="entry name" value="Subtilisin-like"/>
    <property type="match status" value="1"/>
</dbReference>
<evidence type="ECO:0000313" key="8">
    <source>
        <dbReference type="EMBL" id="QZT32639.1"/>
    </source>
</evidence>
<keyword evidence="5 6" id="KW-0720">Serine protease</keyword>
<evidence type="ECO:0000313" key="9">
    <source>
        <dbReference type="Proteomes" id="UP000825179"/>
    </source>
</evidence>
<evidence type="ECO:0000256" key="6">
    <source>
        <dbReference type="PROSITE-ProRule" id="PRU01240"/>
    </source>
</evidence>
<dbReference type="PANTHER" id="PTHR43806:SF11">
    <property type="entry name" value="CEREVISIN-RELATED"/>
    <property type="match status" value="1"/>
</dbReference>
<dbReference type="PANTHER" id="PTHR43806">
    <property type="entry name" value="PEPTIDASE S8"/>
    <property type="match status" value="1"/>
</dbReference>
<keyword evidence="9" id="KW-1185">Reference proteome</keyword>
<evidence type="ECO:0000256" key="2">
    <source>
        <dbReference type="ARBA" id="ARBA00022670"/>
    </source>
</evidence>
<dbReference type="RefSeq" id="WP_222822508.1">
    <property type="nucleotide sequence ID" value="NZ_CP082237.1"/>
</dbReference>
<evidence type="ECO:0000256" key="5">
    <source>
        <dbReference type="ARBA" id="ARBA00022825"/>
    </source>
</evidence>
<accession>A0A8X8I7Z1</accession>
<dbReference type="GO" id="GO:0006508">
    <property type="term" value="P:proteolysis"/>
    <property type="evidence" value="ECO:0007669"/>
    <property type="project" value="UniProtKB-KW"/>
</dbReference>
<dbReference type="Pfam" id="PF00082">
    <property type="entry name" value="Peptidase_S8"/>
    <property type="match status" value="1"/>
</dbReference>
<feature type="domain" description="Peptidase S8/S53" evidence="7">
    <location>
        <begin position="103"/>
        <end position="343"/>
    </location>
</feature>
<dbReference type="PROSITE" id="PS51892">
    <property type="entry name" value="SUBTILASE"/>
    <property type="match status" value="1"/>
</dbReference>
<reference evidence="8 9" key="1">
    <citation type="journal article" date="2020" name="Extremophiles">
        <title>Genomic analysis of Caldalkalibacillus thermarum TA2.A1 reveals aerobic alkaliphilic metabolism and evolutionary hallmarks linking alkaliphilic bacteria and plant life.</title>
        <authorList>
            <person name="de Jong S.I."/>
            <person name="van den Broek M.A."/>
            <person name="Merkel A.Y."/>
            <person name="de la Torre Cortes P."/>
            <person name="Kalamorz F."/>
            <person name="Cook G.M."/>
            <person name="van Loosdrecht M.C.M."/>
            <person name="McMillan D.G.G."/>
        </authorList>
    </citation>
    <scope>NUCLEOTIDE SEQUENCE [LARGE SCALE GENOMIC DNA]</scope>
    <source>
        <strain evidence="8 9">TA2.A1</strain>
    </source>
</reference>
<dbReference type="GO" id="GO:0004252">
    <property type="term" value="F:serine-type endopeptidase activity"/>
    <property type="evidence" value="ECO:0007669"/>
    <property type="project" value="UniProtKB-UniRule"/>
</dbReference>
<evidence type="ECO:0000259" key="7">
    <source>
        <dbReference type="Pfam" id="PF00082"/>
    </source>
</evidence>
<dbReference type="InterPro" id="IPR036852">
    <property type="entry name" value="Peptidase_S8/S53_dom_sf"/>
</dbReference>
<protein>
    <submittedName>
        <fullName evidence="8">S8 family peptidase</fullName>
    </submittedName>
</protein>
<feature type="active site" description="Charge relay system" evidence="6">
    <location>
        <position position="108"/>
    </location>
</feature>
<dbReference type="InterPro" id="IPR000209">
    <property type="entry name" value="Peptidase_S8/S53_dom"/>
</dbReference>
<dbReference type="InterPro" id="IPR023827">
    <property type="entry name" value="Peptidase_S8_Asp-AS"/>
</dbReference>
<name>A0A8X8I7Z1_CALTT</name>
<evidence type="ECO:0000256" key="3">
    <source>
        <dbReference type="ARBA" id="ARBA00022723"/>
    </source>
</evidence>
<evidence type="ECO:0000256" key="1">
    <source>
        <dbReference type="ARBA" id="ARBA00011073"/>
    </source>
</evidence>
<comment type="similarity">
    <text evidence="1 6">Belongs to the peptidase S8 family.</text>
</comment>
<dbReference type="PROSITE" id="PS00136">
    <property type="entry name" value="SUBTILASE_ASP"/>
    <property type="match status" value="1"/>
</dbReference>
<dbReference type="PRINTS" id="PR00723">
    <property type="entry name" value="SUBTILISIN"/>
</dbReference>
<sequence>MPQYIAKLKEDSFQHCSALLDQKGIDYLPLQHIHALCLNASRQWDLFELLGAEHVLRIDRDVMVSLINDGKTNVIQQTVDRQWALQRIGAFIRRIPKRYAPPKVAVIDSGIKAHPYLRLAKKRVNFSDEKGTTDRHGHGTHLAGIIAGYSPVRHNKQLNPFHGVFPRLPLCNVKAFNKTGTSTVSRIIRALGWCIDENIRLVNMSFDLDQHHPALYEAIQACADRGILMTAASGNDGRPGLKYPARYREVIAVGSINQENQVSNFSQFGTDLDVVAPGENIYSTWRDGRFKILSGTSMACAHVTGTLALMLGLKPNLTLAECRQIFSDTCERLPTSLLLQGNGLINLRKIVQQLRE</sequence>
<dbReference type="InterPro" id="IPR050131">
    <property type="entry name" value="Peptidase_S8_subtilisin-like"/>
</dbReference>
<dbReference type="GO" id="GO:0046872">
    <property type="term" value="F:metal ion binding"/>
    <property type="evidence" value="ECO:0007669"/>
    <property type="project" value="UniProtKB-KW"/>
</dbReference>
<dbReference type="Gene3D" id="3.40.50.200">
    <property type="entry name" value="Peptidase S8/S53 domain"/>
    <property type="match status" value="1"/>
</dbReference>
<feature type="active site" description="Charge relay system" evidence="6">
    <location>
        <position position="138"/>
    </location>
</feature>
<keyword evidence="3" id="KW-0479">Metal-binding</keyword>
<dbReference type="KEGG" id="cthu:HUR95_09535"/>